<protein>
    <submittedName>
        <fullName evidence="2">Uncharacterized protein</fullName>
    </submittedName>
</protein>
<accession>A0A0F9ZTQ7</accession>
<gene>
    <name evidence="2" type="ORF">THAR02_11391</name>
</gene>
<sequence>MLIPPKGYDFTFIIHRDVHLIPSLVMMPPAQIKTGQIPPDEIAHRQYSRFGHHSPCVHPRPEAVTLTFSVRRLVPQIRKTSKEGKRSRQLPAQLQLSAPNAAPRFSSVRGKEGEITEQEKNSKASKREEAFPS</sequence>
<dbReference type="EMBL" id="JOKZ01000889">
    <property type="protein sequence ID" value="KKO96508.1"/>
    <property type="molecule type" value="Genomic_DNA"/>
</dbReference>
<reference evidence="3" key="1">
    <citation type="journal article" date="2015" name="Genome Announc.">
        <title>Draft whole-genome sequence of the biocontrol agent Trichoderma harzianum T6776.</title>
        <authorList>
            <person name="Baroncelli R."/>
            <person name="Piaggeschi G."/>
            <person name="Fiorini L."/>
            <person name="Bertolini E."/>
            <person name="Zapparata A."/>
            <person name="Pe M.E."/>
            <person name="Sarrocco S."/>
            <person name="Vannacci G."/>
        </authorList>
    </citation>
    <scope>NUCLEOTIDE SEQUENCE [LARGE SCALE GENOMIC DNA]</scope>
    <source>
        <strain evidence="3">T6776</strain>
    </source>
</reference>
<dbReference type="Proteomes" id="UP000034112">
    <property type="component" value="Unassembled WGS sequence"/>
</dbReference>
<proteinExistence type="predicted"/>
<comment type="caution">
    <text evidence="2">The sequence shown here is derived from an EMBL/GenBank/DDBJ whole genome shotgun (WGS) entry which is preliminary data.</text>
</comment>
<evidence type="ECO:0000313" key="3">
    <source>
        <dbReference type="Proteomes" id="UP000034112"/>
    </source>
</evidence>
<dbReference type="AlphaFoldDB" id="A0A0F9ZTQ7"/>
<name>A0A0F9ZTQ7_TRIHA</name>
<feature type="compositionally biased region" description="Basic and acidic residues" evidence="1">
    <location>
        <begin position="109"/>
        <end position="133"/>
    </location>
</feature>
<organism evidence="2 3">
    <name type="scientific">Trichoderma harzianum</name>
    <name type="common">Hypocrea lixii</name>
    <dbReference type="NCBI Taxonomy" id="5544"/>
    <lineage>
        <taxon>Eukaryota</taxon>
        <taxon>Fungi</taxon>
        <taxon>Dikarya</taxon>
        <taxon>Ascomycota</taxon>
        <taxon>Pezizomycotina</taxon>
        <taxon>Sordariomycetes</taxon>
        <taxon>Hypocreomycetidae</taxon>
        <taxon>Hypocreales</taxon>
        <taxon>Hypocreaceae</taxon>
        <taxon>Trichoderma</taxon>
    </lineage>
</organism>
<evidence type="ECO:0000256" key="1">
    <source>
        <dbReference type="SAM" id="MobiDB-lite"/>
    </source>
</evidence>
<feature type="region of interest" description="Disordered" evidence="1">
    <location>
        <begin position="77"/>
        <end position="133"/>
    </location>
</feature>
<evidence type="ECO:0000313" key="2">
    <source>
        <dbReference type="EMBL" id="KKO96508.1"/>
    </source>
</evidence>